<comment type="subcellular location">
    <subcellularLocation>
        <location evidence="1">Membrane</location>
        <topology evidence="1">Multi-pass membrane protein</topology>
    </subcellularLocation>
</comment>
<evidence type="ECO:0000256" key="5">
    <source>
        <dbReference type="ARBA" id="ARBA00023136"/>
    </source>
</evidence>
<name>A0A1Q8R0K5_9FIRM</name>
<protein>
    <submittedName>
        <fullName evidence="8">Cytochrome c-type biogenesis protein CcdA</fullName>
    </submittedName>
</protein>
<evidence type="ECO:0000256" key="1">
    <source>
        <dbReference type="ARBA" id="ARBA00004141"/>
    </source>
</evidence>
<dbReference type="RefSeq" id="WP_345788361.1">
    <property type="nucleotide sequence ID" value="NZ_MLBF01000005.1"/>
</dbReference>
<comment type="similarity">
    <text evidence="2">Belongs to the DsbD family.</text>
</comment>
<dbReference type="PANTHER" id="PTHR31272:SF6">
    <property type="entry name" value="CYTOCHROME C-TYPE BIOGENESIS CCDA-LIKE CHLOROPLASTIC PROTEIN"/>
    <property type="match status" value="1"/>
</dbReference>
<dbReference type="InterPro" id="IPR051790">
    <property type="entry name" value="Cytochrome_c-biogenesis_DsbD"/>
</dbReference>
<keyword evidence="9" id="KW-1185">Reference proteome</keyword>
<evidence type="ECO:0000256" key="2">
    <source>
        <dbReference type="ARBA" id="ARBA00006143"/>
    </source>
</evidence>
<dbReference type="GO" id="GO:0016020">
    <property type="term" value="C:membrane"/>
    <property type="evidence" value="ECO:0007669"/>
    <property type="project" value="UniProtKB-SubCell"/>
</dbReference>
<evidence type="ECO:0000313" key="9">
    <source>
        <dbReference type="Proteomes" id="UP000186102"/>
    </source>
</evidence>
<evidence type="ECO:0000256" key="6">
    <source>
        <dbReference type="SAM" id="Phobius"/>
    </source>
</evidence>
<feature type="transmembrane region" description="Helical" evidence="6">
    <location>
        <begin position="61"/>
        <end position="87"/>
    </location>
</feature>
<dbReference type="GO" id="GO:0017004">
    <property type="term" value="P:cytochrome complex assembly"/>
    <property type="evidence" value="ECO:0007669"/>
    <property type="project" value="InterPro"/>
</dbReference>
<proteinExistence type="inferred from homology"/>
<keyword evidence="3 6" id="KW-0812">Transmembrane</keyword>
<keyword evidence="4 6" id="KW-1133">Transmembrane helix</keyword>
<dbReference type="STRING" id="1888891.DSOL_1031"/>
<evidence type="ECO:0000313" key="8">
    <source>
        <dbReference type="EMBL" id="OLN32920.1"/>
    </source>
</evidence>
<dbReference type="Pfam" id="PF02683">
    <property type="entry name" value="DsbD_TM"/>
    <property type="match status" value="1"/>
</dbReference>
<accession>A0A1Q8R0K5</accession>
<dbReference type="PANTHER" id="PTHR31272">
    <property type="entry name" value="CYTOCHROME C-TYPE BIOGENESIS PROTEIN HI_1454-RELATED"/>
    <property type="match status" value="1"/>
</dbReference>
<gene>
    <name evidence="8" type="ORF">DSOL_1031</name>
</gene>
<evidence type="ECO:0000259" key="7">
    <source>
        <dbReference type="Pfam" id="PF02683"/>
    </source>
</evidence>
<reference evidence="8 9" key="1">
    <citation type="submission" date="2016-09" db="EMBL/GenBank/DDBJ databases">
        <title>Complete genome of Desulfosporosinus sp. OL.</title>
        <authorList>
            <person name="Mardanov A."/>
            <person name="Beletsky A."/>
            <person name="Panova A."/>
            <person name="Karnachuk O."/>
            <person name="Ravin N."/>
        </authorList>
    </citation>
    <scope>NUCLEOTIDE SEQUENCE [LARGE SCALE GENOMIC DNA]</scope>
    <source>
        <strain evidence="8 9">OL</strain>
    </source>
</reference>
<comment type="caution">
    <text evidence="8">The sequence shown here is derived from an EMBL/GenBank/DDBJ whole genome shotgun (WGS) entry which is preliminary data.</text>
</comment>
<keyword evidence="5 6" id="KW-0472">Membrane</keyword>
<organism evidence="8 9">
    <name type="scientific">Desulfosporosinus metallidurans</name>
    <dbReference type="NCBI Taxonomy" id="1888891"/>
    <lineage>
        <taxon>Bacteria</taxon>
        <taxon>Bacillati</taxon>
        <taxon>Bacillota</taxon>
        <taxon>Clostridia</taxon>
        <taxon>Eubacteriales</taxon>
        <taxon>Desulfitobacteriaceae</taxon>
        <taxon>Desulfosporosinus</taxon>
    </lineage>
</organism>
<sequence length="88" mass="9362">MALQTWEIYNFIPSTYLIAKNARRGYIGAFIAGILGGVFSSPCATPVLITLLVVVAERGSLLWGILLLLLYSIGHSALVLVAGTSLVL</sequence>
<dbReference type="AlphaFoldDB" id="A0A1Q8R0K5"/>
<feature type="domain" description="Cytochrome C biogenesis protein transmembrane" evidence="7">
    <location>
        <begin position="20"/>
        <end position="85"/>
    </location>
</feature>
<evidence type="ECO:0000256" key="4">
    <source>
        <dbReference type="ARBA" id="ARBA00022989"/>
    </source>
</evidence>
<dbReference type="Proteomes" id="UP000186102">
    <property type="component" value="Unassembled WGS sequence"/>
</dbReference>
<evidence type="ECO:0000256" key="3">
    <source>
        <dbReference type="ARBA" id="ARBA00022692"/>
    </source>
</evidence>
<feature type="transmembrane region" description="Helical" evidence="6">
    <location>
        <begin position="26"/>
        <end position="55"/>
    </location>
</feature>
<dbReference type="InterPro" id="IPR003834">
    <property type="entry name" value="Cyt_c_assmbl_TM_dom"/>
</dbReference>
<dbReference type="EMBL" id="MLBF01000005">
    <property type="protein sequence ID" value="OLN32920.1"/>
    <property type="molecule type" value="Genomic_DNA"/>
</dbReference>